<feature type="transmembrane region" description="Helical" evidence="1">
    <location>
        <begin position="61"/>
        <end position="81"/>
    </location>
</feature>
<organism evidence="2 3">
    <name type="scientific">Leucobacter chromiireducens subsp. solipictus</name>
    <dbReference type="NCBI Taxonomy" id="398235"/>
    <lineage>
        <taxon>Bacteria</taxon>
        <taxon>Bacillati</taxon>
        <taxon>Actinomycetota</taxon>
        <taxon>Actinomycetes</taxon>
        <taxon>Micrococcales</taxon>
        <taxon>Microbacteriaceae</taxon>
        <taxon>Leucobacter</taxon>
    </lineage>
</organism>
<reference evidence="2 3" key="1">
    <citation type="submission" date="2018-09" db="EMBL/GenBank/DDBJ databases">
        <title>Comparative genomics of Leucobacter spp.</title>
        <authorList>
            <person name="Reis A.C."/>
            <person name="Kolvenbach B.A."/>
            <person name="Corvini P.F.X."/>
            <person name="Nunes O.C."/>
        </authorList>
    </citation>
    <scope>NUCLEOTIDE SEQUENCE [LARGE SCALE GENOMIC DNA]</scope>
    <source>
        <strain evidence="2 3">TAN 31504</strain>
    </source>
</reference>
<proteinExistence type="predicted"/>
<evidence type="ECO:0008006" key="4">
    <source>
        <dbReference type="Google" id="ProtNLM"/>
    </source>
</evidence>
<keyword evidence="1" id="KW-1133">Transmembrane helix</keyword>
<comment type="caution">
    <text evidence="2">The sequence shown here is derived from an EMBL/GenBank/DDBJ whole genome shotgun (WGS) entry which is preliminary data.</text>
</comment>
<name>A0ABS1SG23_9MICO</name>
<evidence type="ECO:0000313" key="2">
    <source>
        <dbReference type="EMBL" id="MBL3678992.1"/>
    </source>
</evidence>
<dbReference type="EMBL" id="QYAC01000003">
    <property type="protein sequence ID" value="MBL3678992.1"/>
    <property type="molecule type" value="Genomic_DNA"/>
</dbReference>
<sequence>MVLVVAGLLLAVGGLLLLGSTMWPDVVARLLPGAAEFLTGVRSVVSAALQDPGAVVVTPSIAAWAGAGLLVLLILLLWFLATRGGGRTTTLLRAAATAGTTTVDRSVAADMLNEAMRACPGVLAVQLGAYRVRRQPALILHVTTQRGAVLSEVVARAETAVEEWDALIGAPMPVVLHLAGPGLWHRWRSVVRVR</sequence>
<protein>
    <recommendedName>
        <fullName evidence="4">Alkaline shock response membrane anchor protein AmaP</fullName>
    </recommendedName>
</protein>
<keyword evidence="1" id="KW-0472">Membrane</keyword>
<keyword evidence="1" id="KW-0812">Transmembrane</keyword>
<gene>
    <name evidence="2" type="ORF">D3230_06730</name>
</gene>
<dbReference type="Proteomes" id="UP001645859">
    <property type="component" value="Unassembled WGS sequence"/>
</dbReference>
<evidence type="ECO:0000256" key="1">
    <source>
        <dbReference type="SAM" id="Phobius"/>
    </source>
</evidence>
<evidence type="ECO:0000313" key="3">
    <source>
        <dbReference type="Proteomes" id="UP001645859"/>
    </source>
</evidence>
<keyword evidence="3" id="KW-1185">Reference proteome</keyword>
<accession>A0ABS1SG23</accession>